<feature type="region of interest" description="Disordered" evidence="1">
    <location>
        <begin position="1"/>
        <end position="26"/>
    </location>
</feature>
<accession>A0A8J5R6G7</accession>
<dbReference type="EMBL" id="JAAALK010000290">
    <property type="protein sequence ID" value="KAG8047276.1"/>
    <property type="molecule type" value="Genomic_DNA"/>
</dbReference>
<name>A0A8J5R6G7_ZIZPA</name>
<dbReference type="Proteomes" id="UP000729402">
    <property type="component" value="Unassembled WGS sequence"/>
</dbReference>
<gene>
    <name evidence="2" type="ORF">GUJ93_ZPchr0008g11710</name>
</gene>
<reference evidence="2" key="2">
    <citation type="submission" date="2021-02" db="EMBL/GenBank/DDBJ databases">
        <authorList>
            <person name="Kimball J.A."/>
            <person name="Haas M.W."/>
            <person name="Macchietto M."/>
            <person name="Kono T."/>
            <person name="Duquette J."/>
            <person name="Shao M."/>
        </authorList>
    </citation>
    <scope>NUCLEOTIDE SEQUENCE</scope>
    <source>
        <tissue evidence="2">Fresh leaf tissue</tissue>
    </source>
</reference>
<proteinExistence type="predicted"/>
<evidence type="ECO:0000313" key="3">
    <source>
        <dbReference type="Proteomes" id="UP000729402"/>
    </source>
</evidence>
<sequence>MTRRTTRARTIQLMPPASPTAGESITASVPPLAPFLPITTSDHVPSDSAGARLIPLVEDIATSPATRVNILGGTTAALLHQPMLPSNSPRLMPMYF</sequence>
<dbReference type="AlphaFoldDB" id="A0A8J5R6G7"/>
<reference evidence="2" key="1">
    <citation type="journal article" date="2021" name="bioRxiv">
        <title>Whole Genome Assembly and Annotation of Northern Wild Rice, Zizania palustris L., Supports a Whole Genome Duplication in the Zizania Genus.</title>
        <authorList>
            <person name="Haas M."/>
            <person name="Kono T."/>
            <person name="Macchietto M."/>
            <person name="Millas R."/>
            <person name="McGilp L."/>
            <person name="Shao M."/>
            <person name="Duquette J."/>
            <person name="Hirsch C.N."/>
            <person name="Kimball J."/>
        </authorList>
    </citation>
    <scope>NUCLEOTIDE SEQUENCE</scope>
    <source>
        <tissue evidence="2">Fresh leaf tissue</tissue>
    </source>
</reference>
<keyword evidence="3" id="KW-1185">Reference proteome</keyword>
<evidence type="ECO:0000313" key="2">
    <source>
        <dbReference type="EMBL" id="KAG8047276.1"/>
    </source>
</evidence>
<protein>
    <submittedName>
        <fullName evidence="2">Uncharacterized protein</fullName>
    </submittedName>
</protein>
<comment type="caution">
    <text evidence="2">The sequence shown here is derived from an EMBL/GenBank/DDBJ whole genome shotgun (WGS) entry which is preliminary data.</text>
</comment>
<organism evidence="2 3">
    <name type="scientific">Zizania palustris</name>
    <name type="common">Northern wild rice</name>
    <dbReference type="NCBI Taxonomy" id="103762"/>
    <lineage>
        <taxon>Eukaryota</taxon>
        <taxon>Viridiplantae</taxon>
        <taxon>Streptophyta</taxon>
        <taxon>Embryophyta</taxon>
        <taxon>Tracheophyta</taxon>
        <taxon>Spermatophyta</taxon>
        <taxon>Magnoliopsida</taxon>
        <taxon>Liliopsida</taxon>
        <taxon>Poales</taxon>
        <taxon>Poaceae</taxon>
        <taxon>BOP clade</taxon>
        <taxon>Oryzoideae</taxon>
        <taxon>Oryzeae</taxon>
        <taxon>Zizaniinae</taxon>
        <taxon>Zizania</taxon>
    </lineage>
</organism>
<evidence type="ECO:0000256" key="1">
    <source>
        <dbReference type="SAM" id="MobiDB-lite"/>
    </source>
</evidence>